<dbReference type="InterPro" id="IPR002763">
    <property type="entry name" value="DUF72"/>
</dbReference>
<reference evidence="1 2" key="1">
    <citation type="submission" date="2021-03" db="EMBL/GenBank/DDBJ databases">
        <title>Thermosipho ferrireducens sp.nov., an anaerobic thermophilic iron-reducing bacterium isolated from a deep-sea hydrothermal sulfide deposits.</title>
        <authorList>
            <person name="Zeng X."/>
            <person name="Chen Y."/>
            <person name="Shao Z."/>
        </authorList>
    </citation>
    <scope>NUCLEOTIDE SEQUENCE [LARGE SCALE GENOMIC DNA]</scope>
    <source>
        <strain evidence="1 2">JL129W03</strain>
    </source>
</reference>
<proteinExistence type="predicted"/>
<sequence>MLSFYCLKYGFPTVELNYTFYRMPSYRSIVNFARKTPQNFVFAVKLFGGITHEKNIEHVEKFLEATKILLEERRIVGYLAQFPFSFKLTKENVRFLMLLADKIPKLFVEFRHNSWSMWKNNLEDTEIVTVDLPKIPGMYPFEIKANKILYVRLHGKNMKWFEENAKKRYDYFYTKEELELILKKIKTFHGDIFVYFNNCYRGNALKNALLFRNLSGGEKIGFFE</sequence>
<dbReference type="PANTHER" id="PTHR30348">
    <property type="entry name" value="UNCHARACTERIZED PROTEIN YECE"/>
    <property type="match status" value="1"/>
</dbReference>
<dbReference type="EMBL" id="CP071446">
    <property type="protein sequence ID" value="QTA38440.1"/>
    <property type="molecule type" value="Genomic_DNA"/>
</dbReference>
<dbReference type="PANTHER" id="PTHR30348:SF13">
    <property type="entry name" value="UPF0759 PROTEIN YUNF"/>
    <property type="match status" value="1"/>
</dbReference>
<protein>
    <submittedName>
        <fullName evidence="1">DUF72 domain-containing protein</fullName>
    </submittedName>
</protein>
<accession>A0ABX7S998</accession>
<dbReference type="Pfam" id="PF01904">
    <property type="entry name" value="DUF72"/>
    <property type="match status" value="1"/>
</dbReference>
<evidence type="ECO:0000313" key="2">
    <source>
        <dbReference type="Proteomes" id="UP000671862"/>
    </source>
</evidence>
<dbReference type="SUPFAM" id="SSF117396">
    <property type="entry name" value="TM1631-like"/>
    <property type="match status" value="1"/>
</dbReference>
<evidence type="ECO:0000313" key="1">
    <source>
        <dbReference type="EMBL" id="QTA38440.1"/>
    </source>
</evidence>
<name>A0ABX7S998_9BACT</name>
<dbReference type="Proteomes" id="UP000671862">
    <property type="component" value="Chromosome"/>
</dbReference>
<dbReference type="Gene3D" id="3.20.20.410">
    <property type="entry name" value="Protein of unknown function UPF0759"/>
    <property type="match status" value="1"/>
</dbReference>
<keyword evidence="2" id="KW-1185">Reference proteome</keyword>
<gene>
    <name evidence="1" type="ORF">JYK00_02635</name>
</gene>
<dbReference type="InterPro" id="IPR036520">
    <property type="entry name" value="UPF0759_sf"/>
</dbReference>
<organism evidence="1 2">
    <name type="scientific">Thermosipho ferrireducens</name>
    <dbReference type="NCBI Taxonomy" id="2571116"/>
    <lineage>
        <taxon>Bacteria</taxon>
        <taxon>Thermotogati</taxon>
        <taxon>Thermotogota</taxon>
        <taxon>Thermotogae</taxon>
        <taxon>Thermotogales</taxon>
        <taxon>Fervidobacteriaceae</taxon>
        <taxon>Thermosipho</taxon>
    </lineage>
</organism>